<feature type="domain" description="Htaa" evidence="4">
    <location>
        <begin position="269"/>
        <end position="424"/>
    </location>
</feature>
<gene>
    <name evidence="5" type="ORF">ACH4F9_11325</name>
</gene>
<sequence>MAAIRRPRRPITLAAAVATAVTLGATALTLPALAADGAAAAPPKVELKNGTLDWGLKESFRKYVAGMAKGKIEAADGAKQAADNGVFTFTDGTGTYDTGTHATDTAFKGSVRFVSELHRFDIKLADVKVRTEGTGGAIQADVSLNGTTQNDIDLAELDLTGIRPGQGEGGAMTFKDIPATLTADGAKAFNGMYEAGEKLDPATLTVTAGAPVTEKPTETPKPTGTPKPTETPKPTAKPTETPKPTDKPSQTPKPTSGTGTEKPGGEVHDGSLAWGVKESFRRYIESGGGATLSGGAEKNDNGYDFPYAEGDVDSDAKKLTASFGGAVRFEYKAHGIDMKFGDIKVAADGAKGTLTVDVTTPKGTNNDVKFATLDLSKASYAAKDDVVVLDKVPAAFTAAGAKQFESEDAPSGYKEGDAIDPVTVALSVAEGAELPDGSGNGGASGGSTSGTGTTGGGSSDLGSGSVGGGTGGSMASTGASVPTGALLGTAGAIIAAGAGAVFVARRRTS</sequence>
<feature type="region of interest" description="Disordered" evidence="1">
    <location>
        <begin position="208"/>
        <end position="272"/>
    </location>
</feature>
<feature type="chain" id="PRO_5047188692" evidence="3">
    <location>
        <begin position="35"/>
        <end position="509"/>
    </location>
</feature>
<feature type="compositionally biased region" description="Gly residues" evidence="1">
    <location>
        <begin position="438"/>
        <end position="472"/>
    </location>
</feature>
<evidence type="ECO:0000313" key="6">
    <source>
        <dbReference type="Proteomes" id="UP001610818"/>
    </source>
</evidence>
<evidence type="ECO:0000259" key="4">
    <source>
        <dbReference type="Pfam" id="PF04213"/>
    </source>
</evidence>
<feature type="transmembrane region" description="Helical" evidence="2">
    <location>
        <begin position="484"/>
        <end position="504"/>
    </location>
</feature>
<evidence type="ECO:0000256" key="3">
    <source>
        <dbReference type="SAM" id="SignalP"/>
    </source>
</evidence>
<reference evidence="5 6" key="1">
    <citation type="submission" date="2024-10" db="EMBL/GenBank/DDBJ databases">
        <title>The Natural Products Discovery Center: Release of the First 8490 Sequenced Strains for Exploring Actinobacteria Biosynthetic Diversity.</title>
        <authorList>
            <person name="Kalkreuter E."/>
            <person name="Kautsar S.A."/>
            <person name="Yang D."/>
            <person name="Bader C.D."/>
            <person name="Teijaro C.N."/>
            <person name="Fluegel L."/>
            <person name="Davis C.M."/>
            <person name="Simpson J.R."/>
            <person name="Lauterbach L."/>
            <person name="Steele A.D."/>
            <person name="Gui C."/>
            <person name="Meng S."/>
            <person name="Li G."/>
            <person name="Viehrig K."/>
            <person name="Ye F."/>
            <person name="Su P."/>
            <person name="Kiefer A.F."/>
            <person name="Nichols A."/>
            <person name="Cepeda A.J."/>
            <person name="Yan W."/>
            <person name="Fan B."/>
            <person name="Jiang Y."/>
            <person name="Adhikari A."/>
            <person name="Zheng C.-J."/>
            <person name="Schuster L."/>
            <person name="Cowan T.M."/>
            <person name="Smanski M.J."/>
            <person name="Chevrette M.G."/>
            <person name="De Carvalho L.P.S."/>
            <person name="Shen B."/>
        </authorList>
    </citation>
    <scope>NUCLEOTIDE SEQUENCE [LARGE SCALE GENOMIC DNA]</scope>
    <source>
        <strain evidence="5 6">NPDC017990</strain>
    </source>
</reference>
<keyword evidence="2" id="KW-0472">Membrane</keyword>
<organism evidence="5 6">
    <name type="scientific">Streptomyces longisporoflavus</name>
    <dbReference type="NCBI Taxonomy" id="28044"/>
    <lineage>
        <taxon>Bacteria</taxon>
        <taxon>Bacillati</taxon>
        <taxon>Actinomycetota</taxon>
        <taxon>Actinomycetes</taxon>
        <taxon>Kitasatosporales</taxon>
        <taxon>Streptomycetaceae</taxon>
        <taxon>Streptomyces</taxon>
    </lineage>
</organism>
<keyword evidence="3" id="KW-0732">Signal</keyword>
<dbReference type="Pfam" id="PF04213">
    <property type="entry name" value="HtaA"/>
    <property type="match status" value="2"/>
</dbReference>
<evidence type="ECO:0000313" key="5">
    <source>
        <dbReference type="EMBL" id="MFH8545575.1"/>
    </source>
</evidence>
<name>A0ABW7QKU1_9ACTN</name>
<accession>A0ABW7QKU1</accession>
<feature type="domain" description="Htaa" evidence="4">
    <location>
        <begin position="50"/>
        <end position="205"/>
    </location>
</feature>
<dbReference type="RefSeq" id="WP_397710710.1">
    <property type="nucleotide sequence ID" value="NZ_JBIRGN010000002.1"/>
</dbReference>
<comment type="caution">
    <text evidence="5">The sequence shown here is derived from an EMBL/GenBank/DDBJ whole genome shotgun (WGS) entry which is preliminary data.</text>
</comment>
<dbReference type="EMBL" id="JBIRGQ010000002">
    <property type="protein sequence ID" value="MFH8545575.1"/>
    <property type="molecule type" value="Genomic_DNA"/>
</dbReference>
<evidence type="ECO:0000256" key="1">
    <source>
        <dbReference type="SAM" id="MobiDB-lite"/>
    </source>
</evidence>
<dbReference type="Proteomes" id="UP001610818">
    <property type="component" value="Unassembled WGS sequence"/>
</dbReference>
<feature type="region of interest" description="Disordered" evidence="1">
    <location>
        <begin position="433"/>
        <end position="474"/>
    </location>
</feature>
<proteinExistence type="predicted"/>
<keyword evidence="2" id="KW-1133">Transmembrane helix</keyword>
<feature type="compositionally biased region" description="Polar residues" evidence="1">
    <location>
        <begin position="249"/>
        <end position="259"/>
    </location>
</feature>
<keyword evidence="2" id="KW-0812">Transmembrane</keyword>
<feature type="signal peptide" evidence="3">
    <location>
        <begin position="1"/>
        <end position="34"/>
    </location>
</feature>
<dbReference type="InterPro" id="IPR007331">
    <property type="entry name" value="Htaa"/>
</dbReference>
<protein>
    <submittedName>
        <fullName evidence="5">HtaA domain-containing protein</fullName>
    </submittedName>
</protein>
<keyword evidence="6" id="KW-1185">Reference proteome</keyword>
<evidence type="ECO:0000256" key="2">
    <source>
        <dbReference type="SAM" id="Phobius"/>
    </source>
</evidence>